<reference evidence="1" key="1">
    <citation type="submission" date="2023-10" db="EMBL/GenBank/DDBJ databases">
        <authorList>
            <person name="Chen Y."/>
            <person name="Shah S."/>
            <person name="Dougan E. K."/>
            <person name="Thang M."/>
            <person name="Chan C."/>
        </authorList>
    </citation>
    <scope>NUCLEOTIDE SEQUENCE [LARGE SCALE GENOMIC DNA]</scope>
</reference>
<feature type="non-terminal residue" evidence="1">
    <location>
        <position position="122"/>
    </location>
</feature>
<protein>
    <submittedName>
        <fullName evidence="1">Uncharacterized protein</fullName>
    </submittedName>
</protein>
<dbReference type="Proteomes" id="UP001189429">
    <property type="component" value="Unassembled WGS sequence"/>
</dbReference>
<accession>A0ABN9QV57</accession>
<evidence type="ECO:0000313" key="2">
    <source>
        <dbReference type="Proteomes" id="UP001189429"/>
    </source>
</evidence>
<dbReference type="EMBL" id="CAUYUJ010004583">
    <property type="protein sequence ID" value="CAK0810192.1"/>
    <property type="molecule type" value="Genomic_DNA"/>
</dbReference>
<name>A0ABN9QV57_9DINO</name>
<organism evidence="1 2">
    <name type="scientific">Prorocentrum cordatum</name>
    <dbReference type="NCBI Taxonomy" id="2364126"/>
    <lineage>
        <taxon>Eukaryota</taxon>
        <taxon>Sar</taxon>
        <taxon>Alveolata</taxon>
        <taxon>Dinophyceae</taxon>
        <taxon>Prorocentrales</taxon>
        <taxon>Prorocentraceae</taxon>
        <taxon>Prorocentrum</taxon>
    </lineage>
</organism>
<gene>
    <name evidence="1" type="ORF">PCOR1329_LOCUS15224</name>
</gene>
<sequence length="122" mass="13184">MTEASDEISYVRLFTYELGCGPVGYASRQHVYGAISACPGVLVTDGKSGCDASAMSESAGLGLRDKRTSIECLGVRQQTEQTALQMRGVRSDAMLAVGLTKDRAARVLLEFFRSGQRWSLVD</sequence>
<proteinExistence type="predicted"/>
<comment type="caution">
    <text evidence="1">The sequence shown here is derived from an EMBL/GenBank/DDBJ whole genome shotgun (WGS) entry which is preliminary data.</text>
</comment>
<keyword evidence="2" id="KW-1185">Reference proteome</keyword>
<evidence type="ECO:0000313" key="1">
    <source>
        <dbReference type="EMBL" id="CAK0810192.1"/>
    </source>
</evidence>